<keyword evidence="7" id="KW-1185">Reference proteome</keyword>
<sequence length="133" mass="15537">MAFENSKLIRQSDIEDRLAVPQRWMNLWRPLFENGKTEAVVRAFCSLGYGWEFRCAIRGIGQYEKPVLQAPEWQRFVKYAGLQEGDKLILQEVANHQRGMNYHIKVQRKGVDGLWADVQPPEHAAPTFYQFII</sequence>
<dbReference type="GO" id="GO:0003677">
    <property type="term" value="F:DNA binding"/>
    <property type="evidence" value="ECO:0007669"/>
    <property type="project" value="UniProtKB-KW"/>
</dbReference>
<reference evidence="6" key="1">
    <citation type="submission" date="2023-07" db="EMBL/GenBank/DDBJ databases">
        <title>draft genome sequence of fig (Ficus carica).</title>
        <authorList>
            <person name="Takahashi T."/>
            <person name="Nishimura K."/>
        </authorList>
    </citation>
    <scope>NUCLEOTIDE SEQUENCE</scope>
</reference>
<dbReference type="GO" id="GO:0005634">
    <property type="term" value="C:nucleus"/>
    <property type="evidence" value="ECO:0007669"/>
    <property type="project" value="UniProtKB-SubCell"/>
</dbReference>
<proteinExistence type="predicted"/>
<dbReference type="Proteomes" id="UP001187192">
    <property type="component" value="Unassembled WGS sequence"/>
</dbReference>
<evidence type="ECO:0000256" key="2">
    <source>
        <dbReference type="ARBA" id="ARBA00023015"/>
    </source>
</evidence>
<dbReference type="Gene3D" id="2.40.330.10">
    <property type="entry name" value="DNA-binding pseudobarrel domain"/>
    <property type="match status" value="1"/>
</dbReference>
<keyword evidence="3" id="KW-0238">DNA-binding</keyword>
<keyword evidence="2" id="KW-0805">Transcription regulation</keyword>
<dbReference type="InterPro" id="IPR015300">
    <property type="entry name" value="DNA-bd_pseudobarrel_sf"/>
</dbReference>
<evidence type="ECO:0000313" key="6">
    <source>
        <dbReference type="EMBL" id="GMN66886.1"/>
    </source>
</evidence>
<accession>A0AA88E6S2</accession>
<evidence type="ECO:0000256" key="5">
    <source>
        <dbReference type="ARBA" id="ARBA00023242"/>
    </source>
</evidence>
<comment type="caution">
    <text evidence="6">The sequence shown here is derived from an EMBL/GenBank/DDBJ whole genome shotgun (WGS) entry which is preliminary data.</text>
</comment>
<name>A0AA88E6S2_FICCA</name>
<organism evidence="6 7">
    <name type="scientific">Ficus carica</name>
    <name type="common">Common fig</name>
    <dbReference type="NCBI Taxonomy" id="3494"/>
    <lineage>
        <taxon>Eukaryota</taxon>
        <taxon>Viridiplantae</taxon>
        <taxon>Streptophyta</taxon>
        <taxon>Embryophyta</taxon>
        <taxon>Tracheophyta</taxon>
        <taxon>Spermatophyta</taxon>
        <taxon>Magnoliopsida</taxon>
        <taxon>eudicotyledons</taxon>
        <taxon>Gunneridae</taxon>
        <taxon>Pentapetalae</taxon>
        <taxon>rosids</taxon>
        <taxon>fabids</taxon>
        <taxon>Rosales</taxon>
        <taxon>Moraceae</taxon>
        <taxon>Ficeae</taxon>
        <taxon>Ficus</taxon>
    </lineage>
</organism>
<comment type="subcellular location">
    <subcellularLocation>
        <location evidence="1">Nucleus</location>
    </subcellularLocation>
</comment>
<keyword evidence="4" id="KW-0804">Transcription</keyword>
<dbReference type="SUPFAM" id="SSF101936">
    <property type="entry name" value="DNA-binding pseudobarrel domain"/>
    <property type="match status" value="1"/>
</dbReference>
<evidence type="ECO:0000313" key="7">
    <source>
        <dbReference type="Proteomes" id="UP001187192"/>
    </source>
</evidence>
<dbReference type="AlphaFoldDB" id="A0AA88E6S2"/>
<evidence type="ECO:0000256" key="4">
    <source>
        <dbReference type="ARBA" id="ARBA00023163"/>
    </source>
</evidence>
<evidence type="ECO:0000256" key="3">
    <source>
        <dbReference type="ARBA" id="ARBA00023125"/>
    </source>
</evidence>
<dbReference type="EMBL" id="BTGU01000375">
    <property type="protein sequence ID" value="GMN66886.1"/>
    <property type="molecule type" value="Genomic_DNA"/>
</dbReference>
<keyword evidence="5" id="KW-0539">Nucleus</keyword>
<evidence type="ECO:0000256" key="1">
    <source>
        <dbReference type="ARBA" id="ARBA00004123"/>
    </source>
</evidence>
<protein>
    <submittedName>
        <fullName evidence="6">Uncharacterized protein</fullName>
    </submittedName>
</protein>
<gene>
    <name evidence="6" type="ORF">TIFTF001_035945</name>
</gene>